<gene>
    <name evidence="1" type="ORF">METZ01_LOCUS234105</name>
</gene>
<protein>
    <submittedName>
        <fullName evidence="1">Uncharacterized protein</fullName>
    </submittedName>
</protein>
<feature type="non-terminal residue" evidence="1">
    <location>
        <position position="26"/>
    </location>
</feature>
<evidence type="ECO:0000313" key="1">
    <source>
        <dbReference type="EMBL" id="SVB81251.1"/>
    </source>
</evidence>
<reference evidence="1" key="1">
    <citation type="submission" date="2018-05" db="EMBL/GenBank/DDBJ databases">
        <authorList>
            <person name="Lanie J.A."/>
            <person name="Ng W.-L."/>
            <person name="Kazmierczak K.M."/>
            <person name="Andrzejewski T.M."/>
            <person name="Davidsen T.M."/>
            <person name="Wayne K.J."/>
            <person name="Tettelin H."/>
            <person name="Glass J.I."/>
            <person name="Rusch D."/>
            <person name="Podicherti R."/>
            <person name="Tsui H.-C.T."/>
            <person name="Winkler M.E."/>
        </authorList>
    </citation>
    <scope>NUCLEOTIDE SEQUENCE</scope>
</reference>
<organism evidence="1">
    <name type="scientific">marine metagenome</name>
    <dbReference type="NCBI Taxonomy" id="408172"/>
    <lineage>
        <taxon>unclassified sequences</taxon>
        <taxon>metagenomes</taxon>
        <taxon>ecological metagenomes</taxon>
    </lineage>
</organism>
<name>A0A382H496_9ZZZZ</name>
<sequence>FNSPSFINSRILLYRSRSIFETSFGV</sequence>
<proteinExistence type="predicted"/>
<dbReference type="EMBL" id="UINC01058693">
    <property type="protein sequence ID" value="SVB81251.1"/>
    <property type="molecule type" value="Genomic_DNA"/>
</dbReference>
<accession>A0A382H496</accession>
<feature type="non-terminal residue" evidence="1">
    <location>
        <position position="1"/>
    </location>
</feature>
<dbReference type="AlphaFoldDB" id="A0A382H496"/>